<accession>A0A179BPQ6</accession>
<protein>
    <submittedName>
        <fullName evidence="1">Uncharacterized protein</fullName>
    </submittedName>
</protein>
<evidence type="ECO:0000313" key="1">
    <source>
        <dbReference type="EMBL" id="OAP93736.1"/>
    </source>
</evidence>
<reference evidence="1" key="1">
    <citation type="submission" date="2016-04" db="EMBL/GenBank/DDBJ databases">
        <title>Fast-growing isolate from the root nodules of Vavilovia formosa.</title>
        <authorList>
            <person name="Kimeklis A."/>
            <person name="Safronova V."/>
            <person name="Belimov A."/>
            <person name="Andronov E."/>
        </authorList>
    </citation>
    <scope>NUCLEOTIDE SEQUENCE [LARGE SCALE GENOMIC DNA]</scope>
    <source>
        <strain evidence="1">Vaf-46</strain>
    </source>
</reference>
<gene>
    <name evidence="1" type="ORF">A4U53_23500</name>
</gene>
<organism evidence="1">
    <name type="scientific">Rhizobium leguminosarum</name>
    <dbReference type="NCBI Taxonomy" id="384"/>
    <lineage>
        <taxon>Bacteria</taxon>
        <taxon>Pseudomonadati</taxon>
        <taxon>Pseudomonadota</taxon>
        <taxon>Alphaproteobacteria</taxon>
        <taxon>Hyphomicrobiales</taxon>
        <taxon>Rhizobiaceae</taxon>
        <taxon>Rhizobium/Agrobacterium group</taxon>
        <taxon>Rhizobium</taxon>
    </lineage>
</organism>
<proteinExistence type="predicted"/>
<comment type="caution">
    <text evidence="1">The sequence shown here is derived from an EMBL/GenBank/DDBJ whole genome shotgun (WGS) entry which is preliminary data.</text>
</comment>
<dbReference type="AlphaFoldDB" id="A0A179BPQ6"/>
<dbReference type="EMBL" id="LWBS01000253">
    <property type="protein sequence ID" value="OAP93736.1"/>
    <property type="molecule type" value="Genomic_DNA"/>
</dbReference>
<name>A0A179BPQ6_RHILE</name>
<sequence length="143" mass="16175">MREQPTGEAVLLHWYTDLLEDAEFYCGQAREISKERAVPALLKAVAGSRDVRFFVVHILDPDTLRRALIVIALDPMAGDAVGVASMETDIVRWVDDDSLRQAVLRDVWTDPIRFRSAPDFELALGHYLAILQDCGDLRWVHLS</sequence>